<evidence type="ECO:0000256" key="1">
    <source>
        <dbReference type="SAM" id="MobiDB-lite"/>
    </source>
</evidence>
<evidence type="ECO:0000313" key="2">
    <source>
        <dbReference type="EMBL" id="PAV59480.1"/>
    </source>
</evidence>
<gene>
    <name evidence="2" type="ORF">WR25_19073</name>
</gene>
<feature type="compositionally biased region" description="Polar residues" evidence="1">
    <location>
        <begin position="43"/>
        <end position="55"/>
    </location>
</feature>
<feature type="region of interest" description="Disordered" evidence="1">
    <location>
        <begin position="16"/>
        <end position="87"/>
    </location>
</feature>
<sequence>MARDFAFSSVDVQFWKRENQANQPNMSPVEERERIDRRRQEIPPSQQYNVRQASTASLANSVPSSSSRPPPPPYGASPQTSPSSTVVHRRVIRSARRIVQSVVYTPTIPEHRHEQRMLEEERYVPSRSGSMDNNVNRRVEMNPAYQKERVTTKEMYRHTLERSENLHASSRSLPANAAGTVFPPQRTVYYQNGGTLPRESGTSRLASTEVRTTQTREIPPTQPAMQQYHTTTGSIESRLDDISGGSTIPQPRAPPGREWSQPLLTYQYKVGSSERRLEYRYHSESRIDDDEIRKRHEIEQWTHTQPVQVLRLDQKEREVHMLQGMSK</sequence>
<organism evidence="2 3">
    <name type="scientific">Diploscapter pachys</name>
    <dbReference type="NCBI Taxonomy" id="2018661"/>
    <lineage>
        <taxon>Eukaryota</taxon>
        <taxon>Metazoa</taxon>
        <taxon>Ecdysozoa</taxon>
        <taxon>Nematoda</taxon>
        <taxon>Chromadorea</taxon>
        <taxon>Rhabditida</taxon>
        <taxon>Rhabditina</taxon>
        <taxon>Rhabditomorpha</taxon>
        <taxon>Rhabditoidea</taxon>
        <taxon>Rhabditidae</taxon>
        <taxon>Diploscapter</taxon>
    </lineage>
</organism>
<feature type="compositionally biased region" description="Low complexity" evidence="1">
    <location>
        <begin position="56"/>
        <end position="67"/>
    </location>
</feature>
<dbReference type="EMBL" id="LIAE01010521">
    <property type="protein sequence ID" value="PAV59480.1"/>
    <property type="molecule type" value="Genomic_DNA"/>
</dbReference>
<keyword evidence="3" id="KW-1185">Reference proteome</keyword>
<feature type="compositionally biased region" description="Basic and acidic residues" evidence="1">
    <location>
        <begin position="113"/>
        <end position="124"/>
    </location>
</feature>
<accession>A0A2A2JCJ0</accession>
<protein>
    <submittedName>
        <fullName evidence="2">Uncharacterized protein</fullName>
    </submittedName>
</protein>
<reference evidence="2" key="1">
    <citation type="journal article" date="2017" name="Curr. Biol.">
        <title>Genome architecture and evolution of a unichromosomal asexual nematode.</title>
        <authorList>
            <person name="Fradin H."/>
            <person name="Zegar C."/>
            <person name="Gutwein M."/>
            <person name="Lucas J."/>
            <person name="Kovtun M."/>
            <person name="Corcoran D."/>
            <person name="Baugh L.R."/>
            <person name="Kiontke K."/>
            <person name="Gunsalus K."/>
            <person name="Fitch D.H."/>
            <person name="Piano F."/>
        </authorList>
    </citation>
    <scope>NUCLEOTIDE SEQUENCE [LARGE SCALE GENOMIC DNA]</scope>
    <source>
        <strain evidence="2">PF1309</strain>
    </source>
</reference>
<dbReference type="AlphaFoldDB" id="A0A2A2JCJ0"/>
<name>A0A2A2JCJ0_9BILA</name>
<feature type="compositionally biased region" description="Basic and acidic residues" evidence="1">
    <location>
        <begin position="29"/>
        <end position="41"/>
    </location>
</feature>
<proteinExistence type="predicted"/>
<feature type="region of interest" description="Disordered" evidence="1">
    <location>
        <begin position="193"/>
        <end position="215"/>
    </location>
</feature>
<dbReference type="Proteomes" id="UP000218231">
    <property type="component" value="Unassembled WGS sequence"/>
</dbReference>
<comment type="caution">
    <text evidence="2">The sequence shown here is derived from an EMBL/GenBank/DDBJ whole genome shotgun (WGS) entry which is preliminary data.</text>
</comment>
<feature type="region of interest" description="Disordered" evidence="1">
    <location>
        <begin position="113"/>
        <end position="134"/>
    </location>
</feature>
<evidence type="ECO:0000313" key="3">
    <source>
        <dbReference type="Proteomes" id="UP000218231"/>
    </source>
</evidence>
<dbReference type="OrthoDB" id="5819572at2759"/>